<dbReference type="AlphaFoldDB" id="A0A8J1IYF4"/>
<dbReference type="GeneID" id="101732294"/>
<accession>A0A8J1IYF4</accession>
<dbReference type="OMA" id="CTWFDIP"/>
<organism evidence="2 3">
    <name type="scientific">Xenopus tropicalis</name>
    <name type="common">Western clawed frog</name>
    <name type="synonym">Silurana tropicalis</name>
    <dbReference type="NCBI Taxonomy" id="8364"/>
    <lineage>
        <taxon>Eukaryota</taxon>
        <taxon>Metazoa</taxon>
        <taxon>Chordata</taxon>
        <taxon>Craniata</taxon>
        <taxon>Vertebrata</taxon>
        <taxon>Euteleostomi</taxon>
        <taxon>Amphibia</taxon>
        <taxon>Batrachia</taxon>
        <taxon>Anura</taxon>
        <taxon>Pipoidea</taxon>
        <taxon>Pipidae</taxon>
        <taxon>Xenopodinae</taxon>
        <taxon>Xenopus</taxon>
        <taxon>Silurana</taxon>
    </lineage>
</organism>
<evidence type="ECO:0000313" key="2">
    <source>
        <dbReference type="Proteomes" id="UP000008143"/>
    </source>
</evidence>
<evidence type="ECO:0000313" key="4">
    <source>
        <dbReference type="Xenbase" id="XB-GENE-29086011"/>
    </source>
</evidence>
<dbReference type="CDD" id="cd00821">
    <property type="entry name" value="PH"/>
    <property type="match status" value="1"/>
</dbReference>
<dbReference type="SUPFAM" id="SSF50729">
    <property type="entry name" value="PH domain-like"/>
    <property type="match status" value="1"/>
</dbReference>
<dbReference type="Xenbase" id="XB-GENE-29086011">
    <property type="gene designation" value="LOC101732294"/>
</dbReference>
<dbReference type="InterPro" id="IPR011993">
    <property type="entry name" value="PH-like_dom_sf"/>
</dbReference>
<dbReference type="Proteomes" id="UP000008143">
    <property type="component" value="Chromosome 10"/>
</dbReference>
<dbReference type="KEGG" id="xtr:101732294"/>
<proteinExistence type="predicted"/>
<sequence>MGESVPPAPVAPPVMESVRENLGFCGFLRKRKDTMKFTWAKYWFKLQNTTLYFYTSQEAHESCLRGQYYMGRVQSVRKVSVTDVEYPFEIVMKNGKRKILAADTADLRDVWMEFLWKSMQLPGPGRHLSSCTWYDIPRLLERASSASGEGLEEELRPDSPPCDHVFGHLDETPLLLHSADKGGQFINTRDSCNNAPLPPSTDIRNVQLPHPPFYCNVPLPSALACRDAFNIEQTFIPCDHRGTYLKPSYPTDGGVTMQPSYPTDGGVTMQPSYPTDGGVTMQPSYPTDGGVTMQPSYPTDGGVTMQPSYPTDGGVTMQPLYPTDGGVTTQPLYPTDGGVTTQPLYPTDVGVTTQPFIPQMEG</sequence>
<gene>
    <name evidence="3 4" type="primary">LOC101732294</name>
</gene>
<dbReference type="Pfam" id="PF00169">
    <property type="entry name" value="PH"/>
    <property type="match status" value="1"/>
</dbReference>
<dbReference type="InterPro" id="IPR001849">
    <property type="entry name" value="PH_domain"/>
</dbReference>
<feature type="domain" description="PH" evidence="1">
    <location>
        <begin position="21"/>
        <end position="120"/>
    </location>
</feature>
<dbReference type="RefSeq" id="XP_031750639.1">
    <property type="nucleotide sequence ID" value="XM_031894779.1"/>
</dbReference>
<protein>
    <submittedName>
        <fullName evidence="3">Uncharacterized protein LOC101732294 isoform X1</fullName>
    </submittedName>
</protein>
<dbReference type="Gene3D" id="2.30.29.30">
    <property type="entry name" value="Pleckstrin-homology domain (PH domain)/Phosphotyrosine-binding domain (PTB)"/>
    <property type="match status" value="1"/>
</dbReference>
<name>A0A8J1IYF4_XENTR</name>
<dbReference type="OrthoDB" id="9942268at2759"/>
<dbReference type="SMART" id="SM00233">
    <property type="entry name" value="PH"/>
    <property type="match status" value="1"/>
</dbReference>
<evidence type="ECO:0000259" key="1">
    <source>
        <dbReference type="PROSITE" id="PS50003"/>
    </source>
</evidence>
<dbReference type="Gene3D" id="3.90.930.1">
    <property type="match status" value="1"/>
</dbReference>
<evidence type="ECO:0000313" key="3">
    <source>
        <dbReference type="RefSeq" id="XP_031750639.1"/>
    </source>
</evidence>
<keyword evidence="2" id="KW-1185">Reference proteome</keyword>
<reference evidence="3" key="1">
    <citation type="submission" date="2025-08" db="UniProtKB">
        <authorList>
            <consortium name="RefSeq"/>
        </authorList>
    </citation>
    <scope>IDENTIFICATION</scope>
    <source>
        <strain evidence="3">Nigerian</strain>
        <tissue evidence="3">Liver and blood</tissue>
    </source>
</reference>
<dbReference type="AGR" id="Xenbase:XB-GENE-29086011"/>
<dbReference type="PROSITE" id="PS50003">
    <property type="entry name" value="PH_DOMAIN"/>
    <property type="match status" value="1"/>
</dbReference>